<gene>
    <name evidence="1" type="ORF">F53441_6851</name>
</gene>
<reference evidence="1" key="1">
    <citation type="submission" date="2020-01" db="EMBL/GenBank/DDBJ databases">
        <title>Identification and distribution of gene clusters putatively required for synthesis of sphingolipid metabolism inhibitors in phylogenetically diverse species of the filamentous fungus Fusarium.</title>
        <authorList>
            <person name="Kim H.-S."/>
            <person name="Busman M."/>
            <person name="Brown D.W."/>
            <person name="Divon H."/>
            <person name="Uhlig S."/>
            <person name="Proctor R.H."/>
        </authorList>
    </citation>
    <scope>NUCLEOTIDE SEQUENCE</scope>
    <source>
        <strain evidence="1">NRRL 53441</strain>
    </source>
</reference>
<dbReference type="EMBL" id="JAADJG010000264">
    <property type="protein sequence ID" value="KAF4449932.1"/>
    <property type="molecule type" value="Genomic_DNA"/>
</dbReference>
<protein>
    <submittedName>
        <fullName evidence="1">Uncharacterized protein</fullName>
    </submittedName>
</protein>
<comment type="caution">
    <text evidence="1">The sequence shown here is derived from an EMBL/GenBank/DDBJ whole genome shotgun (WGS) entry which is preliminary data.</text>
</comment>
<organism evidence="1 2">
    <name type="scientific">Fusarium austroafricanum</name>
    <dbReference type="NCBI Taxonomy" id="2364996"/>
    <lineage>
        <taxon>Eukaryota</taxon>
        <taxon>Fungi</taxon>
        <taxon>Dikarya</taxon>
        <taxon>Ascomycota</taxon>
        <taxon>Pezizomycotina</taxon>
        <taxon>Sordariomycetes</taxon>
        <taxon>Hypocreomycetidae</taxon>
        <taxon>Hypocreales</taxon>
        <taxon>Nectriaceae</taxon>
        <taxon>Fusarium</taxon>
        <taxon>Fusarium concolor species complex</taxon>
    </lineage>
</organism>
<evidence type="ECO:0000313" key="1">
    <source>
        <dbReference type="EMBL" id="KAF4449932.1"/>
    </source>
</evidence>
<evidence type="ECO:0000313" key="2">
    <source>
        <dbReference type="Proteomes" id="UP000605986"/>
    </source>
</evidence>
<name>A0A8H4KEW1_9HYPO</name>
<keyword evidence="2" id="KW-1185">Reference proteome</keyword>
<proteinExistence type="predicted"/>
<accession>A0A8H4KEW1</accession>
<sequence length="81" mass="9540">MSTSYVPTGFKTAQKFRSRPSNPSFVRKYEEEDDNQYLAHKVKRKNQRERIRHFLDSIKCFKLPSSSPTTCLAAPKKRNFN</sequence>
<dbReference type="AlphaFoldDB" id="A0A8H4KEW1"/>
<dbReference type="OrthoDB" id="5082452at2759"/>
<dbReference type="Proteomes" id="UP000605986">
    <property type="component" value="Unassembled WGS sequence"/>
</dbReference>